<keyword evidence="4" id="KW-1185">Reference proteome</keyword>
<accession>A0AAN6VM26</accession>
<evidence type="ECO:0000259" key="2">
    <source>
        <dbReference type="Pfam" id="PF07859"/>
    </source>
</evidence>
<dbReference type="SUPFAM" id="SSF53474">
    <property type="entry name" value="alpha/beta-Hydrolases"/>
    <property type="match status" value="1"/>
</dbReference>
<gene>
    <name evidence="3" type="ORF">C8A00DRAFT_15507</name>
</gene>
<dbReference type="PANTHER" id="PTHR48081:SF8">
    <property type="entry name" value="ALPHA_BETA HYDROLASE FOLD-3 DOMAIN-CONTAINING PROTEIN-RELATED"/>
    <property type="match status" value="1"/>
</dbReference>
<evidence type="ECO:0000313" key="3">
    <source>
        <dbReference type="EMBL" id="KAK4153266.1"/>
    </source>
</evidence>
<dbReference type="Proteomes" id="UP001302745">
    <property type="component" value="Unassembled WGS sequence"/>
</dbReference>
<comment type="caution">
    <text evidence="3">The sequence shown here is derived from an EMBL/GenBank/DDBJ whole genome shotgun (WGS) entry which is preliminary data.</text>
</comment>
<dbReference type="AlphaFoldDB" id="A0AAN6VM26"/>
<dbReference type="Pfam" id="PF07859">
    <property type="entry name" value="Abhydrolase_3"/>
    <property type="match status" value="1"/>
</dbReference>
<reference evidence="3" key="1">
    <citation type="journal article" date="2023" name="Mol. Phylogenet. Evol.">
        <title>Genome-scale phylogeny and comparative genomics of the fungal order Sordariales.</title>
        <authorList>
            <person name="Hensen N."/>
            <person name="Bonometti L."/>
            <person name="Westerberg I."/>
            <person name="Brannstrom I.O."/>
            <person name="Guillou S."/>
            <person name="Cros-Aarteil S."/>
            <person name="Calhoun S."/>
            <person name="Haridas S."/>
            <person name="Kuo A."/>
            <person name="Mondo S."/>
            <person name="Pangilinan J."/>
            <person name="Riley R."/>
            <person name="LaButti K."/>
            <person name="Andreopoulos B."/>
            <person name="Lipzen A."/>
            <person name="Chen C."/>
            <person name="Yan M."/>
            <person name="Daum C."/>
            <person name="Ng V."/>
            <person name="Clum A."/>
            <person name="Steindorff A."/>
            <person name="Ohm R.A."/>
            <person name="Martin F."/>
            <person name="Silar P."/>
            <person name="Natvig D.O."/>
            <person name="Lalanne C."/>
            <person name="Gautier V."/>
            <person name="Ament-Velasquez S.L."/>
            <person name="Kruys A."/>
            <person name="Hutchinson M.I."/>
            <person name="Powell A.J."/>
            <person name="Barry K."/>
            <person name="Miller A.N."/>
            <person name="Grigoriev I.V."/>
            <person name="Debuchy R."/>
            <person name="Gladieux P."/>
            <person name="Hiltunen Thoren M."/>
            <person name="Johannesson H."/>
        </authorList>
    </citation>
    <scope>NUCLEOTIDE SEQUENCE</scope>
    <source>
        <strain evidence="3">CBS 538.74</strain>
    </source>
</reference>
<dbReference type="Gene3D" id="3.40.50.1820">
    <property type="entry name" value="alpha/beta hydrolase"/>
    <property type="match status" value="1"/>
</dbReference>
<feature type="domain" description="Alpha/beta hydrolase fold-3" evidence="2">
    <location>
        <begin position="97"/>
        <end position="305"/>
    </location>
</feature>
<dbReference type="PANTHER" id="PTHR48081">
    <property type="entry name" value="AB HYDROLASE SUPERFAMILY PROTEIN C4A8.06C"/>
    <property type="match status" value="1"/>
</dbReference>
<proteinExistence type="predicted"/>
<evidence type="ECO:0000256" key="1">
    <source>
        <dbReference type="ARBA" id="ARBA00022801"/>
    </source>
</evidence>
<protein>
    <submittedName>
        <fullName evidence="3">Alpha/Beta hydrolase protein</fullName>
    </submittedName>
</protein>
<reference evidence="3" key="2">
    <citation type="submission" date="2023-05" db="EMBL/GenBank/DDBJ databases">
        <authorList>
            <consortium name="Lawrence Berkeley National Laboratory"/>
            <person name="Steindorff A."/>
            <person name="Hensen N."/>
            <person name="Bonometti L."/>
            <person name="Westerberg I."/>
            <person name="Brannstrom I.O."/>
            <person name="Guillou S."/>
            <person name="Cros-Aarteil S."/>
            <person name="Calhoun S."/>
            <person name="Haridas S."/>
            <person name="Kuo A."/>
            <person name="Mondo S."/>
            <person name="Pangilinan J."/>
            <person name="Riley R."/>
            <person name="Labutti K."/>
            <person name="Andreopoulos B."/>
            <person name="Lipzen A."/>
            <person name="Chen C."/>
            <person name="Yanf M."/>
            <person name="Daum C."/>
            <person name="Ng V."/>
            <person name="Clum A."/>
            <person name="Ohm R."/>
            <person name="Martin F."/>
            <person name="Silar P."/>
            <person name="Natvig D."/>
            <person name="Lalanne C."/>
            <person name="Gautier V."/>
            <person name="Ament-Velasquez S.L."/>
            <person name="Kruys A."/>
            <person name="Hutchinson M.I."/>
            <person name="Powell A.J."/>
            <person name="Barry K."/>
            <person name="Miller A.N."/>
            <person name="Grigoriev I.V."/>
            <person name="Debuchy R."/>
            <person name="Gladieux P."/>
            <person name="Thoren M.H."/>
            <person name="Johannesson H."/>
        </authorList>
    </citation>
    <scope>NUCLEOTIDE SEQUENCE</scope>
    <source>
        <strain evidence="3">CBS 538.74</strain>
    </source>
</reference>
<name>A0AAN6VM26_9PEZI</name>
<evidence type="ECO:0000313" key="4">
    <source>
        <dbReference type="Proteomes" id="UP001302745"/>
    </source>
</evidence>
<dbReference type="InterPro" id="IPR029058">
    <property type="entry name" value="AB_hydrolase_fold"/>
</dbReference>
<dbReference type="InterPro" id="IPR050300">
    <property type="entry name" value="GDXG_lipolytic_enzyme"/>
</dbReference>
<dbReference type="EMBL" id="MU856946">
    <property type="protein sequence ID" value="KAK4153266.1"/>
    <property type="molecule type" value="Genomic_DNA"/>
</dbReference>
<keyword evidence="1 3" id="KW-0378">Hydrolase</keyword>
<dbReference type="GO" id="GO:0016787">
    <property type="term" value="F:hydrolase activity"/>
    <property type="evidence" value="ECO:0007669"/>
    <property type="project" value="UniProtKB-KW"/>
</dbReference>
<organism evidence="3 4">
    <name type="scientific">Chaetomidium leptoderma</name>
    <dbReference type="NCBI Taxonomy" id="669021"/>
    <lineage>
        <taxon>Eukaryota</taxon>
        <taxon>Fungi</taxon>
        <taxon>Dikarya</taxon>
        <taxon>Ascomycota</taxon>
        <taxon>Pezizomycotina</taxon>
        <taxon>Sordariomycetes</taxon>
        <taxon>Sordariomycetidae</taxon>
        <taxon>Sordariales</taxon>
        <taxon>Chaetomiaceae</taxon>
        <taxon>Chaetomidium</taxon>
    </lineage>
</organism>
<sequence>MTSDAASLADGGADQDTVVRRQVPPFLSKLMYASYMYSLKTFLGPVFWLREWTESRNPPEGRPNIVKTYECRPGLPVRIFFPSSYDETPPATLPTLFTIHGGGFCVGHQRDDDEWNRAFADKHHTLVVSLNYSKAPTSPFPTAPHDVEALLLAALDDASLPIDRTPAANRTAILGFSAGGNLALSTAQLPRVRAHPLTPSAAVSIYGCLDLSYPPHEKLRNRPFKPALASPRGDAKDALIGLAPAFDWSYIPYGQDLRDPRLSPHYAPRDALPPYVAIVGAELDMLAHESWRVACRFLREGTCREVVVPDRESERVEWRVCGNEKGMVSGKGELIGLGGVQKDERFAFEESWEGGGVKWLLVPDVTHGFDNPHIRALVGGEEATADAKIKTELYMDELARWLKEVVWRV</sequence>
<dbReference type="InterPro" id="IPR013094">
    <property type="entry name" value="AB_hydrolase_3"/>
</dbReference>